<proteinExistence type="inferred from homology"/>
<reference evidence="5 7" key="2">
    <citation type="submission" date="2024-07" db="EMBL/GenBank/DDBJ databases">
        <title>Genomic Encyclopedia of Type Strains, Phase V (KMG-V): Genome sequencing to study the core and pangenomes of soil and plant-associated prokaryotes.</title>
        <authorList>
            <person name="Whitman W."/>
        </authorList>
    </citation>
    <scope>NUCLEOTIDE SEQUENCE [LARGE SCALE GENOMIC DNA]</scope>
    <source>
        <strain evidence="5 7">USDA 415</strain>
    </source>
</reference>
<evidence type="ECO:0000313" key="4">
    <source>
        <dbReference type="EMBL" id="MBP1299510.1"/>
    </source>
</evidence>
<dbReference type="InterPro" id="IPR008258">
    <property type="entry name" value="Transglycosylase_SLT_dom_1"/>
</dbReference>
<dbReference type="RefSeq" id="WP_210262968.1">
    <property type="nucleotide sequence ID" value="NZ_CP126003.1"/>
</dbReference>
<accession>A0A8I2C6L1</accession>
<evidence type="ECO:0000259" key="3">
    <source>
        <dbReference type="Pfam" id="PF01464"/>
    </source>
</evidence>
<evidence type="ECO:0000313" key="6">
    <source>
        <dbReference type="Proteomes" id="UP000673383"/>
    </source>
</evidence>
<evidence type="ECO:0000256" key="1">
    <source>
        <dbReference type="ARBA" id="ARBA00007734"/>
    </source>
</evidence>
<evidence type="ECO:0000256" key="2">
    <source>
        <dbReference type="ARBA" id="ARBA00009387"/>
    </source>
</evidence>
<comment type="similarity">
    <text evidence="1">Belongs to the transglycosylase Slt family.</text>
</comment>
<dbReference type="CDD" id="cd00254">
    <property type="entry name" value="LT-like"/>
    <property type="match status" value="1"/>
</dbReference>
<comment type="similarity">
    <text evidence="2">Belongs to the virb1 family.</text>
</comment>
<gene>
    <name evidence="5" type="ORF">ABIF29_001730</name>
    <name evidence="4" type="ORF">JOH49_009263</name>
</gene>
<dbReference type="EMBL" id="JAFICZ010000001">
    <property type="protein sequence ID" value="MBP1299510.1"/>
    <property type="molecule type" value="Genomic_DNA"/>
</dbReference>
<protein>
    <recommendedName>
        <fullName evidence="3">Transglycosylase SLT domain-containing protein</fullName>
    </recommendedName>
</protein>
<comment type="caution">
    <text evidence="4">The sequence shown here is derived from an EMBL/GenBank/DDBJ whole genome shotgun (WGS) entry which is preliminary data.</text>
</comment>
<evidence type="ECO:0000313" key="7">
    <source>
        <dbReference type="Proteomes" id="UP001565471"/>
    </source>
</evidence>
<feature type="domain" description="Transglycosylase SLT" evidence="3">
    <location>
        <begin position="53"/>
        <end position="145"/>
    </location>
</feature>
<evidence type="ECO:0000313" key="5">
    <source>
        <dbReference type="EMBL" id="MEY9314931.1"/>
    </source>
</evidence>
<organism evidence="4 6">
    <name type="scientific">Bradyrhizobium elkanii</name>
    <dbReference type="NCBI Taxonomy" id="29448"/>
    <lineage>
        <taxon>Bacteria</taxon>
        <taxon>Pseudomonadati</taxon>
        <taxon>Pseudomonadota</taxon>
        <taxon>Alphaproteobacteria</taxon>
        <taxon>Hyphomicrobiales</taxon>
        <taxon>Nitrobacteraceae</taxon>
        <taxon>Bradyrhizobium</taxon>
    </lineage>
</organism>
<dbReference type="Pfam" id="PF01464">
    <property type="entry name" value="SLT"/>
    <property type="match status" value="1"/>
</dbReference>
<dbReference type="EMBL" id="JBGBZA010000002">
    <property type="protein sequence ID" value="MEY9314931.1"/>
    <property type="molecule type" value="Genomic_DNA"/>
</dbReference>
<dbReference type="InterPro" id="IPR023346">
    <property type="entry name" value="Lysozyme-like_dom_sf"/>
</dbReference>
<dbReference type="Proteomes" id="UP000673383">
    <property type="component" value="Unassembled WGS sequence"/>
</dbReference>
<name>A0A8I2C6L1_BRAEL</name>
<keyword evidence="7" id="KW-1185">Reference proteome</keyword>
<dbReference type="SUPFAM" id="SSF53955">
    <property type="entry name" value="Lysozyme-like"/>
    <property type="match status" value="1"/>
</dbReference>
<sequence length="243" mass="25607">MASLIRLGMRVWAVVPLLLILTASHSVGQTENGSTAVRAVSRTSNPFAAFVYEASKRFAVPENLISSVISIESAGDVHAKSPKGAIGLMQIMPATWAELRERYHLGSDPYDPRNNILAGTAYLGELLDRYGSPGAFAAYNAGPTCYDGHLAGGPLSDETRVYVAKLANLLGIELPATWAASQQPSAAATLFVGRIDPVKAGDRKPAFLSSTGATTAISSRDVLQMVPTATDVFVARSNSGTAR</sequence>
<dbReference type="AlphaFoldDB" id="A0A8I2C6L1"/>
<dbReference type="Proteomes" id="UP001565471">
    <property type="component" value="Unassembled WGS sequence"/>
</dbReference>
<dbReference type="PANTHER" id="PTHR37423">
    <property type="entry name" value="SOLUBLE LYTIC MUREIN TRANSGLYCOSYLASE-RELATED"/>
    <property type="match status" value="1"/>
</dbReference>
<dbReference type="Gene3D" id="1.10.530.10">
    <property type="match status" value="1"/>
</dbReference>
<dbReference type="PANTHER" id="PTHR37423:SF2">
    <property type="entry name" value="MEMBRANE-BOUND LYTIC MUREIN TRANSGLYCOSYLASE C"/>
    <property type="match status" value="1"/>
</dbReference>
<reference evidence="4" key="1">
    <citation type="submission" date="2021-02" db="EMBL/GenBank/DDBJ databases">
        <title>Genomic Encyclopedia of Type Strains, Phase IV (KMG-V): Genome sequencing to study the core and pangenomes of soil and plant-associated prokaryotes.</title>
        <authorList>
            <person name="Whitman W."/>
        </authorList>
    </citation>
    <scope>NUCLEOTIDE SEQUENCE</scope>
    <source>
        <strain evidence="4">USDA 406</strain>
    </source>
</reference>